<name>A0ABD5GLS6_9LACT</name>
<reference evidence="1 2" key="1">
    <citation type="submission" date="2023-10" db="EMBL/GenBank/DDBJ databases">
        <title>Production of high quality cheese from raw caw milk (raw cheese).</title>
        <authorList>
            <person name="Samouris G."/>
        </authorList>
    </citation>
    <scope>NUCLEOTIDE SEQUENCE [LARGE SCALE GENOMIC DNA]</scope>
    <source>
        <strain evidence="1 2">MRS-5</strain>
    </source>
</reference>
<dbReference type="Proteomes" id="UP001186159">
    <property type="component" value="Unassembled WGS sequence"/>
</dbReference>
<dbReference type="RefSeq" id="WP_308859140.1">
    <property type="nucleotide sequence ID" value="NZ_JAVFYY010000001.1"/>
</dbReference>
<protein>
    <recommendedName>
        <fullName evidence="3">DUF2971 domain-containing protein</fullName>
    </recommendedName>
</protein>
<evidence type="ECO:0000313" key="1">
    <source>
        <dbReference type="EMBL" id="MDV2618168.1"/>
    </source>
</evidence>
<organism evidence="1 2">
    <name type="scientific">Lactococcus lactis</name>
    <dbReference type="NCBI Taxonomy" id="1358"/>
    <lineage>
        <taxon>Bacteria</taxon>
        <taxon>Bacillati</taxon>
        <taxon>Bacillota</taxon>
        <taxon>Bacilli</taxon>
        <taxon>Lactobacillales</taxon>
        <taxon>Streptococcaceae</taxon>
        <taxon>Lactococcus</taxon>
    </lineage>
</organism>
<comment type="caution">
    <text evidence="1">The sequence shown here is derived from an EMBL/GenBank/DDBJ whole genome shotgun (WGS) entry which is preliminary data.</text>
</comment>
<accession>A0ABD5GLS6</accession>
<dbReference type="AlphaFoldDB" id="A0ABD5GLS6"/>
<evidence type="ECO:0008006" key="3">
    <source>
        <dbReference type="Google" id="ProtNLM"/>
    </source>
</evidence>
<evidence type="ECO:0000313" key="2">
    <source>
        <dbReference type="Proteomes" id="UP001186159"/>
    </source>
</evidence>
<proteinExistence type="predicted"/>
<dbReference type="EMBL" id="JAWHVN010000024">
    <property type="protein sequence ID" value="MDV2618168.1"/>
    <property type="molecule type" value="Genomic_DNA"/>
</dbReference>
<sequence length="257" mass="30564">MSKNIYRFMDFSKFVDLVIHENLTLVSPTLWDDPFELEIFNKFMEQKKYSTGFDLEWILKSIIPNNLFAMSWTRLEESDALWRIYSDNNQSVRISVDEEMLANLPNCILRDVKYENINGEENLLNSDFYDLFSRKRKAFDHEKEVRLINHIKFPNDTIELKKYIKAILIVHFKKFELVPKNINLEEFLDSQIKLINGNHTEVIKKIPVTPINQFIKSVQLNPRAQDWQDDMMKTFCKKFNLNYLGKSALYTKTTTTL</sequence>
<gene>
    <name evidence="1" type="ORF">RZO27_03360</name>
</gene>